<gene>
    <name evidence="1" type="ORF">ILEXP_LOCUS30698</name>
</gene>
<feature type="non-terminal residue" evidence="1">
    <location>
        <position position="76"/>
    </location>
</feature>
<protein>
    <submittedName>
        <fullName evidence="1">Uncharacterized protein</fullName>
    </submittedName>
</protein>
<dbReference type="AlphaFoldDB" id="A0ABC8SXE6"/>
<comment type="caution">
    <text evidence="1">The sequence shown here is derived from an EMBL/GenBank/DDBJ whole genome shotgun (WGS) entry which is preliminary data.</text>
</comment>
<accession>A0ABC8SXE6</accession>
<dbReference type="Proteomes" id="UP001642360">
    <property type="component" value="Unassembled WGS sequence"/>
</dbReference>
<evidence type="ECO:0000313" key="1">
    <source>
        <dbReference type="EMBL" id="CAK9161871.1"/>
    </source>
</evidence>
<organism evidence="1 2">
    <name type="scientific">Ilex paraguariensis</name>
    <name type="common">yerba mate</name>
    <dbReference type="NCBI Taxonomy" id="185542"/>
    <lineage>
        <taxon>Eukaryota</taxon>
        <taxon>Viridiplantae</taxon>
        <taxon>Streptophyta</taxon>
        <taxon>Embryophyta</taxon>
        <taxon>Tracheophyta</taxon>
        <taxon>Spermatophyta</taxon>
        <taxon>Magnoliopsida</taxon>
        <taxon>eudicotyledons</taxon>
        <taxon>Gunneridae</taxon>
        <taxon>Pentapetalae</taxon>
        <taxon>asterids</taxon>
        <taxon>campanulids</taxon>
        <taxon>Aquifoliales</taxon>
        <taxon>Aquifoliaceae</taxon>
        <taxon>Ilex</taxon>
    </lineage>
</organism>
<dbReference type="EMBL" id="CAUOFW020003757">
    <property type="protein sequence ID" value="CAK9161871.1"/>
    <property type="molecule type" value="Genomic_DNA"/>
</dbReference>
<reference evidence="1 2" key="1">
    <citation type="submission" date="2024-02" db="EMBL/GenBank/DDBJ databases">
        <authorList>
            <person name="Vignale AGUSTIN F."/>
            <person name="Sosa J E."/>
            <person name="Modenutti C."/>
        </authorList>
    </citation>
    <scope>NUCLEOTIDE SEQUENCE [LARGE SCALE GENOMIC DNA]</scope>
</reference>
<keyword evidence="2" id="KW-1185">Reference proteome</keyword>
<evidence type="ECO:0000313" key="2">
    <source>
        <dbReference type="Proteomes" id="UP001642360"/>
    </source>
</evidence>
<sequence length="76" mass="8325">MVENEGCFGVFGAWVYDFAKEGPEIAKELGKIASLPLPLQHPLVATLSSGDLFFCEMADFSELFVELTTIGILQNQ</sequence>
<name>A0ABC8SXE6_9AQUA</name>
<proteinExistence type="predicted"/>